<dbReference type="NCBIfam" id="TIGR02937">
    <property type="entry name" value="sigma70-ECF"/>
    <property type="match status" value="1"/>
</dbReference>
<evidence type="ECO:0000259" key="5">
    <source>
        <dbReference type="Pfam" id="PF04542"/>
    </source>
</evidence>
<sequence length="181" mass="20932">MTAATDEQILVLLQQPDSREQGFRLLMSVYQERLYWHIRKMVGTHNDTDDVLQNCLIKVFRNIHRFEGKSQLYTWLYRIATNEALTFLKKAQRRATDSIEGHAAVFQLQAEASVDGEKLLQKLDAAIGALPEKQKLVFRLRYYEEMSYKDMSVRLQTSEGALKASYHHAVRKVEAALKEGL</sequence>
<evidence type="ECO:0000256" key="2">
    <source>
        <dbReference type="ARBA" id="ARBA00023015"/>
    </source>
</evidence>
<dbReference type="Pfam" id="PF04542">
    <property type="entry name" value="Sigma70_r2"/>
    <property type="match status" value="1"/>
</dbReference>
<dbReference type="EMBL" id="JPOS01000026">
    <property type="protein sequence ID" value="KGE88046.1"/>
    <property type="molecule type" value="Genomic_DNA"/>
</dbReference>
<organism evidence="7 8">
    <name type="scientific">Phaeodactylibacter xiamenensis</name>
    <dbReference type="NCBI Taxonomy" id="1524460"/>
    <lineage>
        <taxon>Bacteria</taxon>
        <taxon>Pseudomonadati</taxon>
        <taxon>Bacteroidota</taxon>
        <taxon>Saprospiria</taxon>
        <taxon>Saprospirales</taxon>
        <taxon>Haliscomenobacteraceae</taxon>
        <taxon>Phaeodactylibacter</taxon>
    </lineage>
</organism>
<dbReference type="InterPro" id="IPR039425">
    <property type="entry name" value="RNA_pol_sigma-70-like"/>
</dbReference>
<reference evidence="7 8" key="1">
    <citation type="journal article" date="2014" name="Int. J. Syst. Evol. Microbiol.">
        <title>Phaeodactylibacter xiamenensis gen. nov., sp. nov., a member of the family Saprospiraceae isolated from the marine alga Phaeodactylum tricornutum.</title>
        <authorList>
            <person name="Chen Z.Jr."/>
            <person name="Lei X."/>
            <person name="Lai Q."/>
            <person name="Li Y."/>
            <person name="Zhang B."/>
            <person name="Zhang J."/>
            <person name="Zhang H."/>
            <person name="Yang L."/>
            <person name="Zheng W."/>
            <person name="Tian Y."/>
            <person name="Yu Z."/>
            <person name="Xu H.Jr."/>
            <person name="Zheng T."/>
        </authorList>
    </citation>
    <scope>NUCLEOTIDE SEQUENCE [LARGE SCALE GENOMIC DNA]</scope>
    <source>
        <strain evidence="7 8">KD52</strain>
    </source>
</reference>
<feature type="domain" description="RNA polymerase sigma-70 region 2" evidence="5">
    <location>
        <begin position="28"/>
        <end position="94"/>
    </location>
</feature>
<evidence type="ECO:0000256" key="4">
    <source>
        <dbReference type="ARBA" id="ARBA00023163"/>
    </source>
</evidence>
<feature type="domain" description="RNA polymerase sigma factor 70 region 4 type 2" evidence="6">
    <location>
        <begin position="121"/>
        <end position="172"/>
    </location>
</feature>
<dbReference type="SUPFAM" id="SSF88659">
    <property type="entry name" value="Sigma3 and sigma4 domains of RNA polymerase sigma factors"/>
    <property type="match status" value="1"/>
</dbReference>
<proteinExistence type="inferred from homology"/>
<dbReference type="GO" id="GO:0016987">
    <property type="term" value="F:sigma factor activity"/>
    <property type="evidence" value="ECO:0007669"/>
    <property type="project" value="UniProtKB-KW"/>
</dbReference>
<dbReference type="STRING" id="1524460.IX84_11680"/>
<accession>A0A098S7G4</accession>
<evidence type="ECO:0000313" key="8">
    <source>
        <dbReference type="Proteomes" id="UP000029736"/>
    </source>
</evidence>
<dbReference type="InterPro" id="IPR013324">
    <property type="entry name" value="RNA_pol_sigma_r3/r4-like"/>
</dbReference>
<dbReference type="Gene3D" id="1.10.1740.10">
    <property type="match status" value="1"/>
</dbReference>
<dbReference type="Proteomes" id="UP000029736">
    <property type="component" value="Unassembled WGS sequence"/>
</dbReference>
<dbReference type="InterPro" id="IPR013325">
    <property type="entry name" value="RNA_pol_sigma_r2"/>
</dbReference>
<gene>
    <name evidence="7" type="ORF">IX84_11680</name>
</gene>
<dbReference type="InterPro" id="IPR013249">
    <property type="entry name" value="RNA_pol_sigma70_r4_t2"/>
</dbReference>
<dbReference type="GO" id="GO:0003677">
    <property type="term" value="F:DNA binding"/>
    <property type="evidence" value="ECO:0007669"/>
    <property type="project" value="InterPro"/>
</dbReference>
<dbReference type="GO" id="GO:0006352">
    <property type="term" value="P:DNA-templated transcription initiation"/>
    <property type="evidence" value="ECO:0007669"/>
    <property type="project" value="InterPro"/>
</dbReference>
<dbReference type="Pfam" id="PF08281">
    <property type="entry name" value="Sigma70_r4_2"/>
    <property type="match status" value="1"/>
</dbReference>
<dbReference type="InterPro" id="IPR014284">
    <property type="entry name" value="RNA_pol_sigma-70_dom"/>
</dbReference>
<keyword evidence="4" id="KW-0804">Transcription</keyword>
<dbReference type="AlphaFoldDB" id="A0A098S7G4"/>
<evidence type="ECO:0000313" key="7">
    <source>
        <dbReference type="EMBL" id="KGE88046.1"/>
    </source>
</evidence>
<comment type="caution">
    <text evidence="7">The sequence shown here is derived from an EMBL/GenBank/DDBJ whole genome shotgun (WGS) entry which is preliminary data.</text>
</comment>
<name>A0A098S7G4_9BACT</name>
<keyword evidence="3" id="KW-0731">Sigma factor</keyword>
<dbReference type="InterPro" id="IPR036388">
    <property type="entry name" value="WH-like_DNA-bd_sf"/>
</dbReference>
<dbReference type="PANTHER" id="PTHR43133">
    <property type="entry name" value="RNA POLYMERASE ECF-TYPE SIGMA FACTO"/>
    <property type="match status" value="1"/>
</dbReference>
<evidence type="ECO:0000259" key="6">
    <source>
        <dbReference type="Pfam" id="PF08281"/>
    </source>
</evidence>
<keyword evidence="2" id="KW-0805">Transcription regulation</keyword>
<dbReference type="Gene3D" id="1.10.10.10">
    <property type="entry name" value="Winged helix-like DNA-binding domain superfamily/Winged helix DNA-binding domain"/>
    <property type="match status" value="1"/>
</dbReference>
<dbReference type="InterPro" id="IPR007627">
    <property type="entry name" value="RNA_pol_sigma70_r2"/>
</dbReference>
<dbReference type="SUPFAM" id="SSF88946">
    <property type="entry name" value="Sigma2 domain of RNA polymerase sigma factors"/>
    <property type="match status" value="1"/>
</dbReference>
<dbReference type="PANTHER" id="PTHR43133:SF51">
    <property type="entry name" value="RNA POLYMERASE SIGMA FACTOR"/>
    <property type="match status" value="1"/>
</dbReference>
<evidence type="ECO:0000256" key="3">
    <source>
        <dbReference type="ARBA" id="ARBA00023082"/>
    </source>
</evidence>
<protein>
    <recommendedName>
        <fullName evidence="9">RNA polymerase sigma70 factor</fullName>
    </recommendedName>
</protein>
<comment type="similarity">
    <text evidence="1">Belongs to the sigma-70 factor family. ECF subfamily.</text>
</comment>
<evidence type="ECO:0000256" key="1">
    <source>
        <dbReference type="ARBA" id="ARBA00010641"/>
    </source>
</evidence>
<evidence type="ECO:0008006" key="9">
    <source>
        <dbReference type="Google" id="ProtNLM"/>
    </source>
</evidence>
<keyword evidence="8" id="KW-1185">Reference proteome</keyword>